<accession>A0A5A8F247</accession>
<dbReference type="AlphaFoldDB" id="A0A5A8F247"/>
<dbReference type="SUPFAM" id="SSF47413">
    <property type="entry name" value="lambda repressor-like DNA-binding domains"/>
    <property type="match status" value="1"/>
</dbReference>
<dbReference type="RefSeq" id="WP_149267067.1">
    <property type="nucleotide sequence ID" value="NZ_VFJB01000008.1"/>
</dbReference>
<evidence type="ECO:0000313" key="4">
    <source>
        <dbReference type="EMBL" id="KAA0257395.1"/>
    </source>
</evidence>
<dbReference type="SUPFAM" id="SSF51182">
    <property type="entry name" value="RmlC-like cupins"/>
    <property type="match status" value="1"/>
</dbReference>
<feature type="domain" description="HTH cro/C1-type" evidence="3">
    <location>
        <begin position="15"/>
        <end position="69"/>
    </location>
</feature>
<dbReference type="PROSITE" id="PS50943">
    <property type="entry name" value="HTH_CROC1"/>
    <property type="match status" value="1"/>
</dbReference>
<dbReference type="SMART" id="SM00530">
    <property type="entry name" value="HTH_XRE"/>
    <property type="match status" value="1"/>
</dbReference>
<dbReference type="InterPro" id="IPR014710">
    <property type="entry name" value="RmlC-like_jellyroll"/>
</dbReference>
<dbReference type="Gene3D" id="1.10.260.40">
    <property type="entry name" value="lambda repressor-like DNA-binding domains"/>
    <property type="match status" value="1"/>
</dbReference>
<protein>
    <submittedName>
        <fullName evidence="4">Cupin domain-containing protein</fullName>
    </submittedName>
</protein>
<comment type="caution">
    <text evidence="4">The sequence shown here is derived from an EMBL/GenBank/DDBJ whole genome shotgun (WGS) entry which is preliminary data.</text>
</comment>
<sequence length="507" mass="56659">MLRSMNKYGNIGKNITEILVSKNIDKSELSKLLGITDDEIDAILKNEIQPSVSQLLKLSAFLSVDIPTILFGESYEDKKVAKTTPEERIVVKRKDYLVYESLAPKYSSKAIEPFVVDIYKTKDYNVDESVHNGEEFIYVMEGKIRMVIDGKEYLLDAGDTIYFDSSLKHKIESITDKSKIFAALYYGSSMLLKTKGKKMKDLIQAAKIINPQNIVVINPDKSSLDAVNKAIAEGIINKVYLVGNKKKLEKDLSDYLIFQKHYVYEHIDDSETYFQDCTKKGIELIKEGKVDFIMKGNINTAIMLKEILNKKTGIPSMRRLSLVSIFELYDREKFILLTDPAINTELFPGGNLDLSKDIINNAIDVAKAIGISDIKVALLEANEIPTEKIPSTILDQELSKLKWEDAVVYGPLSYDLALYPDAVEKKGLKDNPVAGNADILVVPHIEAGNFLYKSWAMTMGADVANVVVGAKVPIVITSRSDSDMVKFLTICANAIFANYLSIKNGND</sequence>
<dbReference type="Proteomes" id="UP000322876">
    <property type="component" value="Unassembled WGS sequence"/>
</dbReference>
<dbReference type="EMBL" id="VFJB01000008">
    <property type="protein sequence ID" value="KAA0257395.1"/>
    <property type="molecule type" value="Genomic_DNA"/>
</dbReference>
<dbReference type="PANTHER" id="PTHR43356:SF2">
    <property type="entry name" value="PHOSPHATE ACETYLTRANSFERASE"/>
    <property type="match status" value="1"/>
</dbReference>
<dbReference type="PANTHER" id="PTHR43356">
    <property type="entry name" value="PHOSPHATE ACETYLTRANSFERASE"/>
    <property type="match status" value="1"/>
</dbReference>
<name>A0A5A8F247_9BACT</name>
<evidence type="ECO:0000256" key="1">
    <source>
        <dbReference type="ARBA" id="ARBA00022679"/>
    </source>
</evidence>
<dbReference type="InterPro" id="IPR013096">
    <property type="entry name" value="Cupin_2"/>
</dbReference>
<dbReference type="InterPro" id="IPR010982">
    <property type="entry name" value="Lambda_DNA-bd_dom_sf"/>
</dbReference>
<dbReference type="Pfam" id="PF01515">
    <property type="entry name" value="PTA_PTB"/>
    <property type="match status" value="1"/>
</dbReference>
<evidence type="ECO:0000259" key="3">
    <source>
        <dbReference type="PROSITE" id="PS50943"/>
    </source>
</evidence>
<dbReference type="CDD" id="cd00093">
    <property type="entry name" value="HTH_XRE"/>
    <property type="match status" value="1"/>
</dbReference>
<evidence type="ECO:0000313" key="5">
    <source>
        <dbReference type="Proteomes" id="UP000322876"/>
    </source>
</evidence>
<proteinExistence type="predicted"/>
<reference evidence="4 5" key="1">
    <citation type="submission" date="2019-06" db="EMBL/GenBank/DDBJ databases">
        <title>Genomic insights into carbon and energy metabolism of Deferribacter autotrophicus revealed new metabolic traits in the phylum Deferribacteres.</title>
        <authorList>
            <person name="Slobodkin A.I."/>
            <person name="Slobodkina G.B."/>
            <person name="Allioux M."/>
            <person name="Alain K."/>
            <person name="Jebbar M."/>
            <person name="Shadrin V."/>
            <person name="Kublanov I.V."/>
            <person name="Toshchakov S.V."/>
            <person name="Bonch-Osmolovskaya E.A."/>
        </authorList>
    </citation>
    <scope>NUCLEOTIDE SEQUENCE [LARGE SCALE GENOMIC DNA]</scope>
    <source>
        <strain evidence="4 5">SL50</strain>
    </source>
</reference>
<dbReference type="CDD" id="cd02209">
    <property type="entry name" value="cupin_XRE_C"/>
    <property type="match status" value="1"/>
</dbReference>
<dbReference type="OrthoDB" id="9805356at2"/>
<organism evidence="4 5">
    <name type="scientific">Deferribacter autotrophicus</name>
    <dbReference type="NCBI Taxonomy" id="500465"/>
    <lineage>
        <taxon>Bacteria</taxon>
        <taxon>Pseudomonadati</taxon>
        <taxon>Deferribacterota</taxon>
        <taxon>Deferribacteres</taxon>
        <taxon>Deferribacterales</taxon>
        <taxon>Deferribacteraceae</taxon>
        <taxon>Deferribacter</taxon>
    </lineage>
</organism>
<gene>
    <name evidence="4" type="ORF">FHQ18_10125</name>
</gene>
<dbReference type="SUPFAM" id="SSF53659">
    <property type="entry name" value="Isocitrate/Isopropylmalate dehydrogenase-like"/>
    <property type="match status" value="1"/>
</dbReference>
<keyword evidence="2" id="KW-0012">Acyltransferase</keyword>
<dbReference type="Gene3D" id="3.40.718.10">
    <property type="entry name" value="Isopropylmalate Dehydrogenase"/>
    <property type="match status" value="1"/>
</dbReference>
<keyword evidence="1" id="KW-0808">Transferase</keyword>
<dbReference type="InterPro" id="IPR002505">
    <property type="entry name" value="PTA_PTB"/>
</dbReference>
<dbReference type="GO" id="GO:0016746">
    <property type="term" value="F:acyltransferase activity"/>
    <property type="evidence" value="ECO:0007669"/>
    <property type="project" value="UniProtKB-KW"/>
</dbReference>
<dbReference type="Pfam" id="PF01381">
    <property type="entry name" value="HTH_3"/>
    <property type="match status" value="1"/>
</dbReference>
<keyword evidence="5" id="KW-1185">Reference proteome</keyword>
<dbReference type="InterPro" id="IPR050500">
    <property type="entry name" value="Phos_Acetyltrans/Butyryltrans"/>
</dbReference>
<dbReference type="InterPro" id="IPR001387">
    <property type="entry name" value="Cro/C1-type_HTH"/>
</dbReference>
<dbReference type="Pfam" id="PF07883">
    <property type="entry name" value="Cupin_2"/>
    <property type="match status" value="1"/>
</dbReference>
<evidence type="ECO:0000256" key="2">
    <source>
        <dbReference type="ARBA" id="ARBA00023315"/>
    </source>
</evidence>
<dbReference type="InterPro" id="IPR011051">
    <property type="entry name" value="RmlC_Cupin_sf"/>
</dbReference>
<dbReference type="GO" id="GO:0003677">
    <property type="term" value="F:DNA binding"/>
    <property type="evidence" value="ECO:0007669"/>
    <property type="project" value="InterPro"/>
</dbReference>
<dbReference type="Gene3D" id="2.60.120.10">
    <property type="entry name" value="Jelly Rolls"/>
    <property type="match status" value="1"/>
</dbReference>